<gene>
    <name evidence="1" type="ORF">FXF65_11085</name>
</gene>
<name>A0A5D0UCS3_9ACTN</name>
<dbReference type="Proteomes" id="UP000322634">
    <property type="component" value="Unassembled WGS sequence"/>
</dbReference>
<dbReference type="AlphaFoldDB" id="A0A5D0UCS3"/>
<comment type="caution">
    <text evidence="1">The sequence shown here is derived from an EMBL/GenBank/DDBJ whole genome shotgun (WGS) entry which is preliminary data.</text>
</comment>
<evidence type="ECO:0000313" key="2">
    <source>
        <dbReference type="Proteomes" id="UP000322634"/>
    </source>
</evidence>
<dbReference type="EMBL" id="VSFF01000004">
    <property type="protein sequence ID" value="TYC15877.1"/>
    <property type="molecule type" value="Genomic_DNA"/>
</dbReference>
<accession>A0A5D0UCS3</accession>
<sequence>MQIWLWTASSRVMPVCVLGSFEKAVDHPECRGSQQGALALVVYQVGGGAAEAAECEAVDGGGQEAAEVVDGDPRAEAEVAGLDEGAVDLLPRGEEAA</sequence>
<proteinExistence type="predicted"/>
<dbReference type="RefSeq" id="WP_148349672.1">
    <property type="nucleotide sequence ID" value="NZ_JBHSBF010000009.1"/>
</dbReference>
<organism evidence="1 2">
    <name type="scientific">Actinomadura syzygii</name>
    <dbReference type="NCBI Taxonomy" id="1427538"/>
    <lineage>
        <taxon>Bacteria</taxon>
        <taxon>Bacillati</taxon>
        <taxon>Actinomycetota</taxon>
        <taxon>Actinomycetes</taxon>
        <taxon>Streptosporangiales</taxon>
        <taxon>Thermomonosporaceae</taxon>
        <taxon>Actinomadura</taxon>
    </lineage>
</organism>
<reference evidence="1 2" key="1">
    <citation type="submission" date="2019-08" db="EMBL/GenBank/DDBJ databases">
        <title>Actinomadura sp. nov. CYP1-5 isolated from mountain soil.</title>
        <authorList>
            <person name="Songsumanus A."/>
            <person name="Kuncharoen N."/>
            <person name="Kudo T."/>
            <person name="Yuki M."/>
            <person name="Igarashi Y."/>
            <person name="Tanasupawat S."/>
        </authorList>
    </citation>
    <scope>NUCLEOTIDE SEQUENCE [LARGE SCALE GENOMIC DNA]</scope>
    <source>
        <strain evidence="1 2">GKU157</strain>
    </source>
</reference>
<evidence type="ECO:0000313" key="1">
    <source>
        <dbReference type="EMBL" id="TYC15877.1"/>
    </source>
</evidence>
<keyword evidence="2" id="KW-1185">Reference proteome</keyword>
<protein>
    <submittedName>
        <fullName evidence="1">Uncharacterized protein</fullName>
    </submittedName>
</protein>